<comment type="caution">
    <text evidence="1">The sequence shown here is derived from an EMBL/GenBank/DDBJ whole genome shotgun (WGS) entry which is preliminary data.</text>
</comment>
<reference evidence="1" key="1">
    <citation type="submission" date="2021-03" db="EMBL/GenBank/DDBJ databases">
        <authorList>
            <person name="Bekaert M."/>
        </authorList>
    </citation>
    <scope>NUCLEOTIDE SEQUENCE</scope>
</reference>
<accession>A0A8S3SYD7</accession>
<sequence length="362" mass="41560">MEKKYLKTYRQKTEGMSTERCESLNYYKYLCQNIGSEEVVKIRRLACTILDMGNSNEFKTITSGSKGEGLSLKSSDLDIMLIIPTIKVYESETEVVFDNQIIPLIMNTEETPPCFTQLCLLNSNSMSEQLKDICQTNHLGCASKYLYSSENKQQYCKYKYDLSHLLIGVNSDAVSGWLTLASFFYVHQKYFASLSVINYAMQKYTDEKIFTGSTTSEFTFIQKHALNLMKKEKLYTVIKALTIELLKFDLESSLIPQELPLGLADKLYVYHPLPYAYFLSFLCYYHLHDITSCRQYLLQLILAMTNSSIHFSFPAISTTIMTATAHQLMGDADYAKKLFNIVDMNNIHLANLVPIYVLLFCF</sequence>
<evidence type="ECO:0000313" key="2">
    <source>
        <dbReference type="Proteomes" id="UP000683360"/>
    </source>
</evidence>
<evidence type="ECO:0000313" key="1">
    <source>
        <dbReference type="EMBL" id="CAG2223681.1"/>
    </source>
</evidence>
<protein>
    <submittedName>
        <fullName evidence="1">Uncharacterized protein</fullName>
    </submittedName>
</protein>
<keyword evidence="2" id="KW-1185">Reference proteome</keyword>
<dbReference type="OrthoDB" id="6129225at2759"/>
<organism evidence="1 2">
    <name type="scientific">Mytilus edulis</name>
    <name type="common">Blue mussel</name>
    <dbReference type="NCBI Taxonomy" id="6550"/>
    <lineage>
        <taxon>Eukaryota</taxon>
        <taxon>Metazoa</taxon>
        <taxon>Spiralia</taxon>
        <taxon>Lophotrochozoa</taxon>
        <taxon>Mollusca</taxon>
        <taxon>Bivalvia</taxon>
        <taxon>Autobranchia</taxon>
        <taxon>Pteriomorphia</taxon>
        <taxon>Mytilida</taxon>
        <taxon>Mytiloidea</taxon>
        <taxon>Mytilidae</taxon>
        <taxon>Mytilinae</taxon>
        <taxon>Mytilus</taxon>
    </lineage>
</organism>
<proteinExistence type="predicted"/>
<dbReference type="EMBL" id="CAJPWZ010001791">
    <property type="protein sequence ID" value="CAG2223681.1"/>
    <property type="molecule type" value="Genomic_DNA"/>
</dbReference>
<gene>
    <name evidence="1" type="ORF">MEDL_37006</name>
</gene>
<name>A0A8S3SYD7_MYTED</name>
<dbReference type="AlphaFoldDB" id="A0A8S3SYD7"/>
<dbReference type="Proteomes" id="UP000683360">
    <property type="component" value="Unassembled WGS sequence"/>
</dbReference>